<dbReference type="GO" id="GO:0016740">
    <property type="term" value="F:transferase activity"/>
    <property type="evidence" value="ECO:0007669"/>
    <property type="project" value="UniProtKB-KW"/>
</dbReference>
<dbReference type="PANTHER" id="PTHR41786:SF1">
    <property type="entry name" value="6-HYDROXYMETHYLPTERIN DIPHOSPHOKINASE MPTE-LIKE DOMAIN-CONTAINING PROTEIN"/>
    <property type="match status" value="1"/>
</dbReference>
<sequence length="648" mass="75750">MSLYEKNLKALKNPILKEALSKIKAAKHFKVITGKDPLDINLQDLRDHTLIYQNPMQELTQMMKLYNETYPLYPVLYFYGFGNGLLYKVLAQNENHLLFVIFESEIEIFYHIFHLVDFTKEFEASKFLFLNPKDDINLDAQALFNEFKPAFYSSRVYFLQFHSQYYKKFQENYKQTNEIFSHTIKNITSAYGDDPYDSFLGIKHHSLNLAKMISHPTLLELKNKRGAKFKSCVIVSTGPSLSKQLPLLKEVQERVVIFAADSAYPILMQNDIVPDYVCMVERTDFTAEFFKHDFGNKDDKTTFLLASLVHPNAIEYLEKRGRNYILIAKFLPFYYYTDLKRWGYINESISVAHMALNIASFLEFHNIIFIGQDLAYAKDGSSHAKDYQNGENFESGFYEDEFEVEGYGGGKVKTHFIWNMFKFFLEKQIGTLGQKHTFYNATEGGARIEGAIEKPFSECCEEFFTKPKGELNKLENLNEEKQKEFLLKALKKLYQARKNCLEFEEYLKENLKELSERVEPHLGKLDLSAFARGGGGMQDSIEQIMRVREKIENAGFDMAEIIQPLRFQFDLNLGRLVSVVVKDEQTNLEKNLHWIKEHLFYFDLIYKHLKEQEKALKDAILNLEKIVKEKGLEKNIEKLQSEFKEEKC</sequence>
<dbReference type="RefSeq" id="WP_214148477.1">
    <property type="nucleotide sequence ID" value="NZ_JAHCYV010000001.1"/>
</dbReference>
<dbReference type="EMBL" id="AAJCUB010000001">
    <property type="protein sequence ID" value="ECK6929274.1"/>
    <property type="molecule type" value="Genomic_DNA"/>
</dbReference>
<dbReference type="PANTHER" id="PTHR41786">
    <property type="entry name" value="MOTILITY ACCESSORY FACTOR MAF"/>
    <property type="match status" value="1"/>
</dbReference>
<organism evidence="2">
    <name type="scientific">Campylobacter upsaliensis</name>
    <dbReference type="NCBI Taxonomy" id="28080"/>
    <lineage>
        <taxon>Bacteria</taxon>
        <taxon>Pseudomonadati</taxon>
        <taxon>Campylobacterota</taxon>
        <taxon>Epsilonproteobacteria</taxon>
        <taxon>Campylobacterales</taxon>
        <taxon>Campylobacteraceae</taxon>
        <taxon>Campylobacter</taxon>
    </lineage>
</organism>
<name>A0A5L8RI52_CAMUP</name>
<keyword evidence="2" id="KW-0808">Transferase</keyword>
<evidence type="ECO:0000259" key="1">
    <source>
        <dbReference type="Pfam" id="PF01973"/>
    </source>
</evidence>
<feature type="domain" description="6-hydroxymethylpterin diphosphokinase MptE-like" evidence="1">
    <location>
        <begin position="206"/>
        <end position="378"/>
    </location>
</feature>
<dbReference type="Pfam" id="PF01973">
    <property type="entry name" value="MptE-like"/>
    <property type="match status" value="1"/>
</dbReference>
<dbReference type="InterPro" id="IPR002826">
    <property type="entry name" value="MptE-like"/>
</dbReference>
<comment type="caution">
    <text evidence="2">The sequence shown here is derived from an EMBL/GenBank/DDBJ whole genome shotgun (WGS) entry which is preliminary data.</text>
</comment>
<accession>A0A5L8RI52</accession>
<gene>
    <name evidence="2" type="ORF">FSE91_00335</name>
</gene>
<dbReference type="AlphaFoldDB" id="A0A5L8RI52"/>
<evidence type="ECO:0000313" key="2">
    <source>
        <dbReference type="EMBL" id="ECK6929274.1"/>
    </source>
</evidence>
<proteinExistence type="predicted"/>
<reference evidence="2" key="1">
    <citation type="submission" date="2019-08" db="EMBL/GenBank/DDBJ databases">
        <authorList>
            <consortium name="GenomeTrakr network: Whole genome sequencing for foodborne pathogen traceback"/>
        </authorList>
    </citation>
    <scope>NUCLEOTIDE SEQUENCE</scope>
    <source>
        <strain evidence="2">TTU_623</strain>
    </source>
</reference>
<protein>
    <submittedName>
        <fullName evidence="2">Motility associated factor glycosyltransferase family protein</fullName>
    </submittedName>
</protein>